<sequence>MNSSTGGTVKNESKWQIVKEAGRAVLGKDTTAHNCYGVGTLECADKGLLENKQPMKWESVYKPKSTIKE</sequence>
<comment type="caution">
    <text evidence="1">The sequence shown here is derived from an EMBL/GenBank/DDBJ whole genome shotgun (WGS) entry which is preliminary data.</text>
</comment>
<reference evidence="1 2" key="1">
    <citation type="journal article" date="2016" name="Genome Biol. Evol.">
        <title>Comparative Genomic Analyses of the Moraxella catarrhalis Serosensitive and Seroresistant Lineages Demonstrate Their Independent Evolution.</title>
        <authorList>
            <person name="Earl J.P."/>
            <person name="de Vries S.P."/>
            <person name="Ahmed A."/>
            <person name="Powell E."/>
            <person name="Schultz M.P."/>
            <person name="Hermans P.W."/>
            <person name="Hill D.J."/>
            <person name="Zhou Z."/>
            <person name="Constantinidou C.I."/>
            <person name="Hu F.Z."/>
            <person name="Bootsma H.J."/>
            <person name="Ehrlich G.D."/>
        </authorList>
    </citation>
    <scope>NUCLEOTIDE SEQUENCE [LARGE SCALE GENOMIC DNA]</scope>
    <source>
        <strain evidence="1 2">F23</strain>
    </source>
</reference>
<gene>
    <name evidence="1" type="ORF">AO370_1067</name>
</gene>
<dbReference type="Proteomes" id="UP000078295">
    <property type="component" value="Unassembled WGS sequence"/>
</dbReference>
<evidence type="ECO:0000313" key="2">
    <source>
        <dbReference type="Proteomes" id="UP000078295"/>
    </source>
</evidence>
<accession>A0A198WWY9</accession>
<dbReference type="AlphaFoldDB" id="A0A198WWY9"/>
<evidence type="ECO:0000313" key="1">
    <source>
        <dbReference type="EMBL" id="OAV25317.1"/>
    </source>
</evidence>
<organism evidence="1 2">
    <name type="scientific">Moraxella catarrhalis</name>
    <name type="common">Branhamella catarrhalis</name>
    <dbReference type="NCBI Taxonomy" id="480"/>
    <lineage>
        <taxon>Bacteria</taxon>
        <taxon>Pseudomonadati</taxon>
        <taxon>Pseudomonadota</taxon>
        <taxon>Gammaproteobacteria</taxon>
        <taxon>Moraxellales</taxon>
        <taxon>Moraxellaceae</taxon>
        <taxon>Moraxella</taxon>
    </lineage>
</organism>
<proteinExistence type="predicted"/>
<dbReference type="RefSeq" id="WP_064603420.1">
    <property type="nucleotide sequence ID" value="NZ_JAABLA010000017.1"/>
</dbReference>
<protein>
    <submittedName>
        <fullName evidence="1">Uncharacterized protein</fullName>
    </submittedName>
</protein>
<name>A0A198WWY9_MORCA</name>
<dbReference type="EMBL" id="LXHQ01000030">
    <property type="protein sequence ID" value="OAV25317.1"/>
    <property type="molecule type" value="Genomic_DNA"/>
</dbReference>
<dbReference type="OrthoDB" id="2664633at2"/>